<accession>A0A5Q4YZE0</accession>
<proteinExistence type="predicted"/>
<reference evidence="1" key="1">
    <citation type="submission" date="2019-09" db="EMBL/GenBank/DDBJ databases">
        <authorList>
            <person name="Hjerde E."/>
        </authorList>
    </citation>
    <scope>NUCLEOTIDE SEQUENCE</scope>
    <source>
        <strain evidence="1">06/09/160</strain>
    </source>
</reference>
<dbReference type="AlphaFoldDB" id="A0A5Q4YZE0"/>
<gene>
    <name evidence="1" type="ORF">AW0309160_04190</name>
</gene>
<name>A0A5Q4YZE0_9GAMM</name>
<sequence>MLIVGIEDDSYASVLLCSCDNFGGNHFWYSSLELRVKDKFWHEISIGQKVVLTTQKNVLGLSVVDKYGHISEGSDVGDKYTMKTAL</sequence>
<dbReference type="EMBL" id="LR721751">
    <property type="protein sequence ID" value="VVV06696.1"/>
    <property type="molecule type" value="Genomic_DNA"/>
</dbReference>
<protein>
    <submittedName>
        <fullName evidence="1">Uncharacterized protein</fullName>
    </submittedName>
</protein>
<evidence type="ECO:0000313" key="1">
    <source>
        <dbReference type="EMBL" id="VVV06696.1"/>
    </source>
</evidence>
<organism evidence="1">
    <name type="scientific">Aliivibrio wodanis</name>
    <dbReference type="NCBI Taxonomy" id="80852"/>
    <lineage>
        <taxon>Bacteria</taxon>
        <taxon>Pseudomonadati</taxon>
        <taxon>Pseudomonadota</taxon>
        <taxon>Gammaproteobacteria</taxon>
        <taxon>Vibrionales</taxon>
        <taxon>Vibrionaceae</taxon>
        <taxon>Aliivibrio</taxon>
    </lineage>
</organism>